<keyword evidence="3" id="KW-1185">Reference proteome</keyword>
<dbReference type="RefSeq" id="WP_091094960.1">
    <property type="nucleotide sequence ID" value="NZ_FMHZ01000002.1"/>
</dbReference>
<dbReference type="STRING" id="47855.GA0070606_0627"/>
<dbReference type="OrthoDB" id="9806380at2"/>
<proteinExistence type="predicted"/>
<dbReference type="InterPro" id="IPR010753">
    <property type="entry name" value="DUF1330"/>
</dbReference>
<evidence type="ECO:0000313" key="2">
    <source>
        <dbReference type="EMBL" id="SCL45152.1"/>
    </source>
</evidence>
<name>A0A1C6TTM0_9ACTN</name>
<reference evidence="3" key="1">
    <citation type="submission" date="2016-06" db="EMBL/GenBank/DDBJ databases">
        <authorList>
            <person name="Varghese N."/>
            <person name="Submissions Spin"/>
        </authorList>
    </citation>
    <scope>NUCLEOTIDE SEQUENCE [LARGE SCALE GENOMIC DNA]</scope>
    <source>
        <strain evidence="3">DSM 43903</strain>
    </source>
</reference>
<dbReference type="Pfam" id="PF07045">
    <property type="entry name" value="DUF1330"/>
    <property type="match status" value="1"/>
</dbReference>
<gene>
    <name evidence="2" type="ORF">GA0070606_0627</name>
</gene>
<evidence type="ECO:0000259" key="1">
    <source>
        <dbReference type="Pfam" id="PF07045"/>
    </source>
</evidence>
<dbReference type="EMBL" id="FMHZ01000002">
    <property type="protein sequence ID" value="SCL45152.1"/>
    <property type="molecule type" value="Genomic_DNA"/>
</dbReference>
<feature type="domain" description="DUF1330" evidence="1">
    <location>
        <begin position="2"/>
        <end position="95"/>
    </location>
</feature>
<dbReference type="Proteomes" id="UP000199001">
    <property type="component" value="Unassembled WGS sequence"/>
</dbReference>
<evidence type="ECO:0000313" key="3">
    <source>
        <dbReference type="Proteomes" id="UP000199001"/>
    </source>
</evidence>
<organism evidence="2 3">
    <name type="scientific">Micromonospora citrea</name>
    <dbReference type="NCBI Taxonomy" id="47855"/>
    <lineage>
        <taxon>Bacteria</taxon>
        <taxon>Bacillati</taxon>
        <taxon>Actinomycetota</taxon>
        <taxon>Actinomycetes</taxon>
        <taxon>Micromonosporales</taxon>
        <taxon>Micromonosporaceae</taxon>
        <taxon>Micromonospora</taxon>
    </lineage>
</organism>
<protein>
    <submittedName>
        <fullName evidence="2">Uncharacterized conserved protein, DUF1330 family</fullName>
    </submittedName>
</protein>
<accession>A0A1C6TTM0</accession>
<dbReference type="InterPro" id="IPR011008">
    <property type="entry name" value="Dimeric_a/b-barrel"/>
</dbReference>
<dbReference type="Gene3D" id="3.30.70.100">
    <property type="match status" value="1"/>
</dbReference>
<dbReference type="PANTHER" id="PTHR41521:SF4">
    <property type="entry name" value="BLR0684 PROTEIN"/>
    <property type="match status" value="1"/>
</dbReference>
<dbReference type="PANTHER" id="PTHR41521">
    <property type="match status" value="1"/>
</dbReference>
<dbReference type="AlphaFoldDB" id="A0A1C6TTM0"/>
<sequence length="101" mass="11250">MTVYALAQISIHDRERYDRYAAAFMPVLSAYGGRLLAADEAPRVVEGDWRHDKVVLVAFDSRESFERWATSPEYQDIARDRVAATDGVVLLVHGVPTLGNG</sequence>
<dbReference type="SUPFAM" id="SSF54909">
    <property type="entry name" value="Dimeric alpha+beta barrel"/>
    <property type="match status" value="1"/>
</dbReference>